<name>A0A5A7PP19_STRAF</name>
<dbReference type="Proteomes" id="UP000325081">
    <property type="component" value="Unassembled WGS sequence"/>
</dbReference>
<dbReference type="EMBL" id="BKCP01004883">
    <property type="protein sequence ID" value="GER34378.1"/>
    <property type="molecule type" value="Genomic_DNA"/>
</dbReference>
<organism evidence="1 2">
    <name type="scientific">Striga asiatica</name>
    <name type="common">Asiatic witchweed</name>
    <name type="synonym">Buchnera asiatica</name>
    <dbReference type="NCBI Taxonomy" id="4170"/>
    <lineage>
        <taxon>Eukaryota</taxon>
        <taxon>Viridiplantae</taxon>
        <taxon>Streptophyta</taxon>
        <taxon>Embryophyta</taxon>
        <taxon>Tracheophyta</taxon>
        <taxon>Spermatophyta</taxon>
        <taxon>Magnoliopsida</taxon>
        <taxon>eudicotyledons</taxon>
        <taxon>Gunneridae</taxon>
        <taxon>Pentapetalae</taxon>
        <taxon>asterids</taxon>
        <taxon>lamiids</taxon>
        <taxon>Lamiales</taxon>
        <taxon>Orobanchaceae</taxon>
        <taxon>Buchnereae</taxon>
        <taxon>Striga</taxon>
    </lineage>
</organism>
<reference evidence="2" key="1">
    <citation type="journal article" date="2019" name="Curr. Biol.">
        <title>Genome Sequence of Striga asiatica Provides Insight into the Evolution of Plant Parasitism.</title>
        <authorList>
            <person name="Yoshida S."/>
            <person name="Kim S."/>
            <person name="Wafula E.K."/>
            <person name="Tanskanen J."/>
            <person name="Kim Y.M."/>
            <person name="Honaas L."/>
            <person name="Yang Z."/>
            <person name="Spallek T."/>
            <person name="Conn C.E."/>
            <person name="Ichihashi Y."/>
            <person name="Cheong K."/>
            <person name="Cui S."/>
            <person name="Der J.P."/>
            <person name="Gundlach H."/>
            <person name="Jiao Y."/>
            <person name="Hori C."/>
            <person name="Ishida J.K."/>
            <person name="Kasahara H."/>
            <person name="Kiba T."/>
            <person name="Kim M.S."/>
            <person name="Koo N."/>
            <person name="Laohavisit A."/>
            <person name="Lee Y.H."/>
            <person name="Lumba S."/>
            <person name="McCourt P."/>
            <person name="Mortimer J.C."/>
            <person name="Mutuku J.M."/>
            <person name="Nomura T."/>
            <person name="Sasaki-Sekimoto Y."/>
            <person name="Seto Y."/>
            <person name="Wang Y."/>
            <person name="Wakatake T."/>
            <person name="Sakakibara H."/>
            <person name="Demura T."/>
            <person name="Yamaguchi S."/>
            <person name="Yoneyama K."/>
            <person name="Manabe R.I."/>
            <person name="Nelson D.C."/>
            <person name="Schulman A.H."/>
            <person name="Timko M.P."/>
            <person name="dePamphilis C.W."/>
            <person name="Choi D."/>
            <person name="Shirasu K."/>
        </authorList>
    </citation>
    <scope>NUCLEOTIDE SEQUENCE [LARGE SCALE GENOMIC DNA]</scope>
    <source>
        <strain evidence="2">cv. UVA1</strain>
    </source>
</reference>
<evidence type="ECO:0000313" key="1">
    <source>
        <dbReference type="EMBL" id="GER34378.1"/>
    </source>
</evidence>
<proteinExistence type="predicted"/>
<evidence type="ECO:0000313" key="2">
    <source>
        <dbReference type="Proteomes" id="UP000325081"/>
    </source>
</evidence>
<protein>
    <submittedName>
        <fullName evidence="1">Transposase IS3/IS911 family protein</fullName>
    </submittedName>
</protein>
<dbReference type="AlphaFoldDB" id="A0A5A7PP19"/>
<gene>
    <name evidence="1" type="ORF">STAS_10601</name>
</gene>
<comment type="caution">
    <text evidence="1">The sequence shown here is derived from an EMBL/GenBank/DDBJ whole genome shotgun (WGS) entry which is preliminary data.</text>
</comment>
<accession>A0A5A7PP19</accession>
<sequence>MTHRKWLPEKGERKKAKENRLLFWRSQFFHHLLSIHDSKHEDEKLEEEEDEEIGRVRVKSTKASPHCCKVRLTPVQQKRRRLLLGLAMGERYCPNKKPKFSRLEGETLATASTMEQQRKKITYQID</sequence>
<keyword evidence="2" id="KW-1185">Reference proteome</keyword>